<gene>
    <name evidence="4" type="ORF">Sxan_08580</name>
</gene>
<proteinExistence type="predicted"/>
<feature type="compositionally biased region" description="Basic and acidic residues" evidence="1">
    <location>
        <begin position="402"/>
        <end position="417"/>
    </location>
</feature>
<feature type="region of interest" description="Disordered" evidence="1">
    <location>
        <begin position="394"/>
        <end position="431"/>
    </location>
</feature>
<dbReference type="Proteomes" id="UP000600026">
    <property type="component" value="Unassembled WGS sequence"/>
</dbReference>
<comment type="caution">
    <text evidence="4">The sequence shown here is derived from an EMBL/GenBank/DDBJ whole genome shotgun (WGS) entry which is preliminary data.</text>
</comment>
<feature type="transmembrane region" description="Helical" evidence="2">
    <location>
        <begin position="150"/>
        <end position="171"/>
    </location>
</feature>
<organism evidence="4 5">
    <name type="scientific">Streptomyces xanthophaeus</name>
    <dbReference type="NCBI Taxonomy" id="67385"/>
    <lineage>
        <taxon>Bacteria</taxon>
        <taxon>Bacillati</taxon>
        <taxon>Actinomycetota</taxon>
        <taxon>Actinomycetes</taxon>
        <taxon>Kitasatosporales</taxon>
        <taxon>Streptomycetaceae</taxon>
        <taxon>Streptomyces</taxon>
    </lineage>
</organism>
<feature type="transmembrane region" description="Helical" evidence="2">
    <location>
        <begin position="6"/>
        <end position="24"/>
    </location>
</feature>
<dbReference type="OrthoDB" id="3862631at2"/>
<dbReference type="RefSeq" id="WP_051902862.1">
    <property type="nucleotide sequence ID" value="NZ_BNEE01000004.1"/>
</dbReference>
<keyword evidence="2" id="KW-0812">Transmembrane</keyword>
<feature type="transmembrane region" description="Helical" evidence="2">
    <location>
        <begin position="191"/>
        <end position="211"/>
    </location>
</feature>
<keyword evidence="2" id="KW-0472">Membrane</keyword>
<evidence type="ECO:0000256" key="1">
    <source>
        <dbReference type="SAM" id="MobiDB-lite"/>
    </source>
</evidence>
<evidence type="ECO:0000313" key="5">
    <source>
        <dbReference type="Proteomes" id="UP000600026"/>
    </source>
</evidence>
<protein>
    <recommendedName>
        <fullName evidence="3">DUF6545 domain-containing protein</fullName>
    </recommendedName>
</protein>
<feature type="compositionally biased region" description="Basic residues" evidence="1">
    <location>
        <begin position="420"/>
        <end position="431"/>
    </location>
</feature>
<dbReference type="Pfam" id="PF20182">
    <property type="entry name" value="DUF6545"/>
    <property type="match status" value="1"/>
</dbReference>
<feature type="transmembrane region" description="Helical" evidence="2">
    <location>
        <begin position="110"/>
        <end position="130"/>
    </location>
</feature>
<feature type="transmembrane region" description="Helical" evidence="2">
    <location>
        <begin position="68"/>
        <end position="89"/>
    </location>
</feature>
<name>A0A919LGK7_9ACTN</name>
<keyword evidence="5" id="KW-1185">Reference proteome</keyword>
<dbReference type="AlphaFoldDB" id="A0A919LGK7"/>
<feature type="domain" description="DUF6545" evidence="3">
    <location>
        <begin position="261"/>
        <end position="374"/>
    </location>
</feature>
<evidence type="ECO:0000313" key="4">
    <source>
        <dbReference type="EMBL" id="GHI83494.1"/>
    </source>
</evidence>
<reference evidence="4" key="1">
    <citation type="submission" date="2020-09" db="EMBL/GenBank/DDBJ databases">
        <title>Whole genome shotgun sequence of Streptomyces xanthophaeus NBRC 12829.</title>
        <authorList>
            <person name="Komaki H."/>
            <person name="Tamura T."/>
        </authorList>
    </citation>
    <scope>NUCLEOTIDE SEQUENCE</scope>
    <source>
        <strain evidence="4">NBRC 12829</strain>
    </source>
</reference>
<feature type="transmembrane region" description="Helical" evidence="2">
    <location>
        <begin position="231"/>
        <end position="252"/>
    </location>
</feature>
<evidence type="ECO:0000256" key="2">
    <source>
        <dbReference type="SAM" id="Phobius"/>
    </source>
</evidence>
<dbReference type="InterPro" id="IPR046675">
    <property type="entry name" value="DUF6545"/>
</dbReference>
<keyword evidence="2" id="KW-1133">Transmembrane helix</keyword>
<feature type="transmembrane region" description="Helical" evidence="2">
    <location>
        <begin position="36"/>
        <end position="56"/>
    </location>
</feature>
<sequence>MQDGANYYIPAAVLGLAVLVKSPALVRGWRDPTVRAVNALLLLPCAGFLFSAPPTVTAVNRITGVSNLSALLVHCIMTAYACASLVLLVHWRADPAESVRTRRCVRAWKAGCAVVIAALVGLFILGDVPLERPRDFDTYYATTPFVSEMLVLYLLAYVAAGVATTGLCWSWMRDIGRKADPEERTALETSLWVGLLVLVVGGLGNVIFGLVKLTAIAARWAGRDWDALNGVLSHFMSASGTVIGVGLLVPAYGPGLIDRVWRPLLSLAALRPLWRLVRRSRPTPGRTMFLPPSWYAGPEQVLLYRMTTIHDWMLELGGHCSDAVRERAYRESRVRGAGEREAVAAGLAAMFTAAGDARAREAPASAEEGVLAAAAVRAAEAGDRDLLGSISRALAVEPGADPGRRTPVREHVGEGAHPRGAPRRPLRSGRR</sequence>
<accession>A0A919LGK7</accession>
<evidence type="ECO:0000259" key="3">
    <source>
        <dbReference type="Pfam" id="PF20182"/>
    </source>
</evidence>
<dbReference type="EMBL" id="BNEE01000004">
    <property type="protein sequence ID" value="GHI83494.1"/>
    <property type="molecule type" value="Genomic_DNA"/>
</dbReference>